<organism evidence="2 3">
    <name type="scientific">Kibdelosporangium aridum</name>
    <dbReference type="NCBI Taxonomy" id="2030"/>
    <lineage>
        <taxon>Bacteria</taxon>
        <taxon>Bacillati</taxon>
        <taxon>Actinomycetota</taxon>
        <taxon>Actinomycetes</taxon>
        <taxon>Pseudonocardiales</taxon>
        <taxon>Pseudonocardiaceae</taxon>
        <taxon>Kibdelosporangium</taxon>
    </lineage>
</organism>
<keyword evidence="1" id="KW-0812">Transmembrane</keyword>
<gene>
    <name evidence="2" type="ORF">SAMN05661093_00670</name>
</gene>
<keyword evidence="1" id="KW-0472">Membrane</keyword>
<name>A0A1Y5WYQ2_KIBAR</name>
<evidence type="ECO:0000313" key="3">
    <source>
        <dbReference type="Proteomes" id="UP000192674"/>
    </source>
</evidence>
<evidence type="ECO:0000313" key="2">
    <source>
        <dbReference type="EMBL" id="SMC58117.1"/>
    </source>
</evidence>
<feature type="transmembrane region" description="Helical" evidence="1">
    <location>
        <begin position="7"/>
        <end position="28"/>
    </location>
</feature>
<proteinExistence type="predicted"/>
<reference evidence="2 3" key="1">
    <citation type="submission" date="2017-04" db="EMBL/GenBank/DDBJ databases">
        <authorList>
            <person name="Afonso C.L."/>
            <person name="Miller P.J."/>
            <person name="Scott M.A."/>
            <person name="Spackman E."/>
            <person name="Goraichik I."/>
            <person name="Dimitrov K.M."/>
            <person name="Suarez D.L."/>
            <person name="Swayne D.E."/>
        </authorList>
    </citation>
    <scope>NUCLEOTIDE SEQUENCE [LARGE SCALE GENOMIC DNA]</scope>
    <source>
        <strain evidence="2 3">DSM 43828</strain>
    </source>
</reference>
<dbReference type="Proteomes" id="UP000192674">
    <property type="component" value="Unassembled WGS sequence"/>
</dbReference>
<dbReference type="AlphaFoldDB" id="A0A1Y5WYQ2"/>
<protein>
    <submittedName>
        <fullName evidence="2">Uncharacterized protein</fullName>
    </submittedName>
</protein>
<keyword evidence="1" id="KW-1133">Transmembrane helix</keyword>
<dbReference type="EMBL" id="FWXV01000001">
    <property type="protein sequence ID" value="SMC58117.1"/>
    <property type="molecule type" value="Genomic_DNA"/>
</dbReference>
<keyword evidence="3" id="KW-1185">Reference proteome</keyword>
<accession>A0A1Y5WYQ2</accession>
<sequence>MWMAIKFGTLVRLVATVLVVSFILFVMLSNNGSTQTPAPPPPEPAPTVQA</sequence>
<evidence type="ECO:0000256" key="1">
    <source>
        <dbReference type="SAM" id="Phobius"/>
    </source>
</evidence>